<sequence length="637" mass="71038">MRDRTRRDARLVDDSVLDRRHCFSVRGPLGVTFYAADNRATRLAWCTLLKQAASENMESRITALIASLNLQESSAFAGGHFKPINVGGGGGNANAAPNSWPRQIGCIGADTEPRGIQDSIQTARPVSALEADKFRVERRLQIRINEARKLPLDDRRCWIAVEIGDEFHARTCAADGPEPSWSEEYTVNDIPGHIDEVRLVVHSRTKHEKNTRLGVVRVPLGSLPKVQPFDNWYPIVRDPMDLATVNLAGTHLGDLRLRLRYEELVVLPAVAYEELSKILLDEEPMLAIAVAGATRNLDWFAERLMLVHQANYRAVQWLQFLAAHEITKTADPNILFRGNSLATKAIDAYMKLVGWQYLDDTIGGALRYICANRMDASRMDNPADVAKNGEALRSHAQMIWRAIEGSIEECPMELRRLFAHIQGQVMEKHGTRDGISPNDIIAHDITYSGLLFLRLFCPAVLSPRLFDLVPEHPDVGTQRTLTLLAKTLQCLANIVEFGAKETFMTPMNSFIQENISGFKHFVDKLAGVEAVPERTPGSPTIAPLNGRQRRRRGLIFNKHQRPVSESSISGVLAANLQQPVPASADDLSTQPALPYMIDPDRELAAIADYVHNNKERLLAVAGELDEARNQRQKLAFS</sequence>
<evidence type="ECO:0000313" key="5">
    <source>
        <dbReference type="Proteomes" id="UP000278143"/>
    </source>
</evidence>
<dbReference type="EMBL" id="KZ990297">
    <property type="protein sequence ID" value="RKP24328.1"/>
    <property type="molecule type" value="Genomic_DNA"/>
</dbReference>
<dbReference type="InterPro" id="IPR001936">
    <property type="entry name" value="RasGAP_dom"/>
</dbReference>
<organism evidence="4 5">
    <name type="scientific">Syncephalis pseudoplumigaleata</name>
    <dbReference type="NCBI Taxonomy" id="1712513"/>
    <lineage>
        <taxon>Eukaryota</taxon>
        <taxon>Fungi</taxon>
        <taxon>Fungi incertae sedis</taxon>
        <taxon>Zoopagomycota</taxon>
        <taxon>Zoopagomycotina</taxon>
        <taxon>Zoopagomycetes</taxon>
        <taxon>Zoopagales</taxon>
        <taxon>Piptocephalidaceae</taxon>
        <taxon>Syncephalis</taxon>
    </lineage>
</organism>
<keyword evidence="1" id="KW-0343">GTPase activation</keyword>
<dbReference type="Pfam" id="PF00168">
    <property type="entry name" value="C2"/>
    <property type="match status" value="1"/>
</dbReference>
<evidence type="ECO:0000259" key="2">
    <source>
        <dbReference type="PROSITE" id="PS50004"/>
    </source>
</evidence>
<dbReference type="InterPro" id="IPR000008">
    <property type="entry name" value="C2_dom"/>
</dbReference>
<dbReference type="SMART" id="SM00323">
    <property type="entry name" value="RasGAP"/>
    <property type="match status" value="1"/>
</dbReference>
<dbReference type="Gene3D" id="1.10.506.10">
    <property type="entry name" value="GTPase Activation - p120gap, domain 1"/>
    <property type="match status" value="2"/>
</dbReference>
<dbReference type="InterPro" id="IPR023152">
    <property type="entry name" value="RasGAP_CS"/>
</dbReference>
<dbReference type="SUPFAM" id="SSF49562">
    <property type="entry name" value="C2 domain (Calcium/lipid-binding domain, CaLB)"/>
    <property type="match status" value="1"/>
</dbReference>
<dbReference type="PROSITE" id="PS50004">
    <property type="entry name" value="C2"/>
    <property type="match status" value="1"/>
</dbReference>
<dbReference type="GO" id="GO:0005096">
    <property type="term" value="F:GTPase activator activity"/>
    <property type="evidence" value="ECO:0007669"/>
    <property type="project" value="UniProtKB-KW"/>
</dbReference>
<dbReference type="InterPro" id="IPR035892">
    <property type="entry name" value="C2_domain_sf"/>
</dbReference>
<accession>A0A4P9YWT4</accession>
<reference evidence="5" key="1">
    <citation type="journal article" date="2018" name="Nat. Microbiol.">
        <title>Leveraging single-cell genomics to expand the fungal tree of life.</title>
        <authorList>
            <person name="Ahrendt S.R."/>
            <person name="Quandt C.A."/>
            <person name="Ciobanu D."/>
            <person name="Clum A."/>
            <person name="Salamov A."/>
            <person name="Andreopoulos B."/>
            <person name="Cheng J.F."/>
            <person name="Woyke T."/>
            <person name="Pelin A."/>
            <person name="Henrissat B."/>
            <person name="Reynolds N.K."/>
            <person name="Benny G.L."/>
            <person name="Smith M.E."/>
            <person name="James T.Y."/>
            <person name="Grigoriev I.V."/>
        </authorList>
    </citation>
    <scope>NUCLEOTIDE SEQUENCE [LARGE SCALE GENOMIC DNA]</scope>
    <source>
        <strain evidence="5">Benny S71-1</strain>
    </source>
</reference>
<feature type="domain" description="C2" evidence="2">
    <location>
        <begin position="121"/>
        <end position="233"/>
    </location>
</feature>
<dbReference type="Proteomes" id="UP000278143">
    <property type="component" value="Unassembled WGS sequence"/>
</dbReference>
<dbReference type="SUPFAM" id="SSF48350">
    <property type="entry name" value="GTPase activation domain, GAP"/>
    <property type="match status" value="1"/>
</dbReference>
<evidence type="ECO:0000256" key="1">
    <source>
        <dbReference type="ARBA" id="ARBA00022468"/>
    </source>
</evidence>
<dbReference type="PANTHER" id="PTHR10194">
    <property type="entry name" value="RAS GTPASE-ACTIVATING PROTEINS"/>
    <property type="match status" value="1"/>
</dbReference>
<name>A0A4P9YWT4_9FUNG</name>
<dbReference type="AlphaFoldDB" id="A0A4P9YWT4"/>
<dbReference type="PANTHER" id="PTHR10194:SF60">
    <property type="entry name" value="RAS GTPASE-ACTIVATING PROTEIN RASKOL"/>
    <property type="match status" value="1"/>
</dbReference>
<dbReference type="Pfam" id="PF00616">
    <property type="entry name" value="RasGAP"/>
    <property type="match status" value="1"/>
</dbReference>
<dbReference type="OrthoDB" id="775356at2759"/>
<protein>
    <submittedName>
        <fullName evidence="4">Rho GTPase activation protein</fullName>
    </submittedName>
</protein>
<dbReference type="PROSITE" id="PS50018">
    <property type="entry name" value="RAS_GTPASE_ACTIV_2"/>
    <property type="match status" value="1"/>
</dbReference>
<proteinExistence type="predicted"/>
<keyword evidence="5" id="KW-1185">Reference proteome</keyword>
<dbReference type="InterPro" id="IPR008936">
    <property type="entry name" value="Rho_GTPase_activation_prot"/>
</dbReference>
<dbReference type="Gene3D" id="2.60.40.150">
    <property type="entry name" value="C2 domain"/>
    <property type="match status" value="1"/>
</dbReference>
<evidence type="ECO:0000259" key="3">
    <source>
        <dbReference type="PROSITE" id="PS50018"/>
    </source>
</evidence>
<dbReference type="SMART" id="SM00239">
    <property type="entry name" value="C2"/>
    <property type="match status" value="1"/>
</dbReference>
<feature type="domain" description="Ras-GAP" evidence="3">
    <location>
        <begin position="296"/>
        <end position="493"/>
    </location>
</feature>
<dbReference type="PROSITE" id="PS00509">
    <property type="entry name" value="RAS_GTPASE_ACTIV_1"/>
    <property type="match status" value="1"/>
</dbReference>
<gene>
    <name evidence="4" type="ORF">SYNPS1DRAFT_23580</name>
</gene>
<dbReference type="InterPro" id="IPR039360">
    <property type="entry name" value="Ras_GTPase"/>
</dbReference>
<evidence type="ECO:0000313" key="4">
    <source>
        <dbReference type="EMBL" id="RKP24328.1"/>
    </source>
</evidence>